<dbReference type="InterPro" id="IPR011009">
    <property type="entry name" value="Kinase-like_dom_sf"/>
</dbReference>
<dbReference type="PANTHER" id="PTHR36091">
    <property type="entry name" value="ALTERED INHERITANCE OF MITOCHONDRIA PROTEIN 9, MITOCHONDRIAL"/>
    <property type="match status" value="1"/>
</dbReference>
<dbReference type="InterPro" id="IPR051035">
    <property type="entry name" value="Mito_inheritance_9"/>
</dbReference>
<sequence length="331" mass="37147">MPALDYETEGEKSRPESRSSRQRHLANQRSLNSGGGEQNASLAVELAFEAIQARDNASEVATLTFLRSKGIPVPEVYGWSSATDNPKHTLKGIVNIEKKLFSIPFGAIGSLTSRAILHPGFKARWRDPKNYLSAIAEKEVKWIGKFGKPLESDFPFNMIFRGMESHVDYLRLLKKYLATVPSLLPKEKGPRSNLIRPILRHQDLAPSNVFVCPDTFKVTLFENPEPGPFAVLTPPKYLPDYGIMTPEQIAQVDELRRELLKDGVRLDNDSRDYHAYREQPDARKVPSCIKQCCNKNGGIHAAITTLYISTGLECEADVFEDAMKGYITNIR</sequence>
<keyword evidence="9" id="KW-1185">Reference proteome</keyword>
<evidence type="ECO:0000256" key="1">
    <source>
        <dbReference type="ARBA" id="ARBA00004173"/>
    </source>
</evidence>
<comment type="similarity">
    <text evidence="2">Belongs to the AIM9 family.</text>
</comment>
<evidence type="ECO:0000256" key="4">
    <source>
        <dbReference type="ARBA" id="ARBA00022946"/>
    </source>
</evidence>
<protein>
    <recommendedName>
        <fullName evidence="3">Altered inheritance of mitochondria protein 9, mitochondrial</fullName>
    </recommendedName>
    <alternativeName>
        <fullName evidence="6">Found in mitochondrial proteome protein 29</fullName>
    </alternativeName>
</protein>
<dbReference type="OrthoDB" id="10003767at2759"/>
<dbReference type="RefSeq" id="XP_025555988.1">
    <property type="nucleotide sequence ID" value="XM_025696638.1"/>
</dbReference>
<evidence type="ECO:0000256" key="6">
    <source>
        <dbReference type="ARBA" id="ARBA00031849"/>
    </source>
</evidence>
<evidence type="ECO:0000256" key="5">
    <source>
        <dbReference type="ARBA" id="ARBA00023128"/>
    </source>
</evidence>
<reference evidence="8 9" key="1">
    <citation type="submission" date="2018-02" db="EMBL/GenBank/DDBJ databases">
        <title>The genomes of Aspergillus section Nigri reveals drivers in fungal speciation.</title>
        <authorList>
            <consortium name="DOE Joint Genome Institute"/>
            <person name="Vesth T.C."/>
            <person name="Nybo J."/>
            <person name="Theobald S."/>
            <person name="Brandl J."/>
            <person name="Frisvad J.C."/>
            <person name="Nielsen K.F."/>
            <person name="Lyhne E.K."/>
            <person name="Kogle M.E."/>
            <person name="Kuo A."/>
            <person name="Riley R."/>
            <person name="Clum A."/>
            <person name="Nolan M."/>
            <person name="Lipzen A."/>
            <person name="Salamov A."/>
            <person name="Henrissat B."/>
            <person name="Wiebenga A."/>
            <person name="De vries R.P."/>
            <person name="Grigoriev I.V."/>
            <person name="Mortensen U.H."/>
            <person name="Andersen M.R."/>
            <person name="Baker S.E."/>
        </authorList>
    </citation>
    <scope>NUCLEOTIDE SEQUENCE [LARGE SCALE GENOMIC DNA]</scope>
    <source>
        <strain evidence="8 9">CBS 101889</strain>
    </source>
</reference>
<dbReference type="GeneID" id="37200927"/>
<dbReference type="VEuPathDB" id="FungiDB:BO97DRAFT_420227"/>
<organism evidence="8 9">
    <name type="scientific">Aspergillus homomorphus (strain CBS 101889)</name>
    <dbReference type="NCBI Taxonomy" id="1450537"/>
    <lineage>
        <taxon>Eukaryota</taxon>
        <taxon>Fungi</taxon>
        <taxon>Dikarya</taxon>
        <taxon>Ascomycota</taxon>
        <taxon>Pezizomycotina</taxon>
        <taxon>Eurotiomycetes</taxon>
        <taxon>Eurotiomycetidae</taxon>
        <taxon>Eurotiales</taxon>
        <taxon>Aspergillaceae</taxon>
        <taxon>Aspergillus</taxon>
        <taxon>Aspergillus subgen. Circumdati</taxon>
    </lineage>
</organism>
<gene>
    <name evidence="8" type="ORF">BO97DRAFT_420227</name>
</gene>
<proteinExistence type="inferred from homology"/>
<dbReference type="SUPFAM" id="SSF56112">
    <property type="entry name" value="Protein kinase-like (PK-like)"/>
    <property type="match status" value="1"/>
</dbReference>
<evidence type="ECO:0000313" key="9">
    <source>
        <dbReference type="Proteomes" id="UP000248961"/>
    </source>
</evidence>
<comment type="subcellular location">
    <subcellularLocation>
        <location evidence="1">Mitochondrion</location>
    </subcellularLocation>
</comment>
<keyword evidence="4" id="KW-0809">Transit peptide</keyword>
<feature type="compositionally biased region" description="Basic and acidic residues" evidence="7">
    <location>
        <begin position="9"/>
        <end position="19"/>
    </location>
</feature>
<feature type="region of interest" description="Disordered" evidence="7">
    <location>
        <begin position="1"/>
        <end position="36"/>
    </location>
</feature>
<dbReference type="AlphaFoldDB" id="A0A395IF80"/>
<accession>A0A395IF80</accession>
<dbReference type="Proteomes" id="UP000248961">
    <property type="component" value="Unassembled WGS sequence"/>
</dbReference>
<dbReference type="GO" id="GO:0005739">
    <property type="term" value="C:mitochondrion"/>
    <property type="evidence" value="ECO:0007669"/>
    <property type="project" value="UniProtKB-SubCell"/>
</dbReference>
<evidence type="ECO:0000313" key="8">
    <source>
        <dbReference type="EMBL" id="RAL16834.1"/>
    </source>
</evidence>
<name>A0A395IF80_ASPHC</name>
<dbReference type="EMBL" id="KZ824268">
    <property type="protein sequence ID" value="RAL16834.1"/>
    <property type="molecule type" value="Genomic_DNA"/>
</dbReference>
<evidence type="ECO:0000256" key="2">
    <source>
        <dbReference type="ARBA" id="ARBA00005543"/>
    </source>
</evidence>
<dbReference type="STRING" id="1450537.A0A395IF80"/>
<evidence type="ECO:0000256" key="7">
    <source>
        <dbReference type="SAM" id="MobiDB-lite"/>
    </source>
</evidence>
<evidence type="ECO:0000256" key="3">
    <source>
        <dbReference type="ARBA" id="ARBA00016197"/>
    </source>
</evidence>
<keyword evidence="5" id="KW-0496">Mitochondrion</keyword>
<dbReference type="PANTHER" id="PTHR36091:SF1">
    <property type="entry name" value="ALTERED INHERITANCE OF MITOCHONDRIA PROTEIN 9, MITOCHONDRIAL"/>
    <property type="match status" value="1"/>
</dbReference>